<dbReference type="InterPro" id="IPR002013">
    <property type="entry name" value="SAC_dom"/>
</dbReference>
<feature type="domain" description="SAC" evidence="1">
    <location>
        <begin position="190"/>
        <end position="533"/>
    </location>
</feature>
<dbReference type="InterPro" id="IPR022158">
    <property type="entry name" value="Inositol_phosphatase"/>
</dbReference>
<dbReference type="PANTHER" id="PTHR45662">
    <property type="entry name" value="PHOSPHATIDYLINOSITIDE PHOSPHATASE SAC1"/>
    <property type="match status" value="1"/>
</dbReference>
<evidence type="ECO:0008006" key="5">
    <source>
        <dbReference type="Google" id="ProtNLM"/>
    </source>
</evidence>
<evidence type="ECO:0000313" key="4">
    <source>
        <dbReference type="Proteomes" id="UP001359485"/>
    </source>
</evidence>
<feature type="domain" description="HSac2" evidence="2">
    <location>
        <begin position="681"/>
        <end position="842"/>
    </location>
</feature>
<name>A0ABR1AMF2_POLSC</name>
<dbReference type="EMBL" id="JAWJWF010000047">
    <property type="protein sequence ID" value="KAK6622466.1"/>
    <property type="molecule type" value="Genomic_DNA"/>
</dbReference>
<comment type="caution">
    <text evidence="3">The sequence shown here is derived from an EMBL/GenBank/DDBJ whole genome shotgun (WGS) entry which is preliminary data.</text>
</comment>
<dbReference type="PROSITE" id="PS51791">
    <property type="entry name" value="HSAC2"/>
    <property type="match status" value="1"/>
</dbReference>
<gene>
    <name evidence="3" type="ORF">RUM44_002277</name>
</gene>
<organism evidence="3 4">
    <name type="scientific">Polyplax serrata</name>
    <name type="common">Common mouse louse</name>
    <dbReference type="NCBI Taxonomy" id="468196"/>
    <lineage>
        <taxon>Eukaryota</taxon>
        <taxon>Metazoa</taxon>
        <taxon>Ecdysozoa</taxon>
        <taxon>Arthropoda</taxon>
        <taxon>Hexapoda</taxon>
        <taxon>Insecta</taxon>
        <taxon>Pterygota</taxon>
        <taxon>Neoptera</taxon>
        <taxon>Paraneoptera</taxon>
        <taxon>Psocodea</taxon>
        <taxon>Troctomorpha</taxon>
        <taxon>Phthiraptera</taxon>
        <taxon>Anoplura</taxon>
        <taxon>Polyplacidae</taxon>
        <taxon>Polyplax</taxon>
    </lineage>
</organism>
<keyword evidence="4" id="KW-1185">Reference proteome</keyword>
<dbReference type="PROSITE" id="PS50275">
    <property type="entry name" value="SAC"/>
    <property type="match status" value="1"/>
</dbReference>
<dbReference type="Pfam" id="PF12456">
    <property type="entry name" value="hSac2"/>
    <property type="match status" value="1"/>
</dbReference>
<dbReference type="Proteomes" id="UP001359485">
    <property type="component" value="Unassembled WGS sequence"/>
</dbReference>
<accession>A0ABR1AMF2</accession>
<proteinExistence type="predicted"/>
<sequence length="1206" mass="137687">MTSKLTEEYHCPSNIELFKTQQFYIFVKNEFSLWWDRVTGELIPKTGWDLASAVDPECLGVCYGIIGKVQIDSIVEPRLLLIKEYKRVGEYVDGHIIYKIKSIAFLSPGGTESLNLTHCKKHQNLAFTKKAGLFDQKSTFARTLGAVKSATNSIKTSTQQAAALAFPQVKLKFISKEKEKFEKRILDELNKIFTDTDSFYFSLTCDLTNSLQRQCNLNLDSSEECRKWQKIDDRFFWNKFMVQDLMNSKNPLFNPWILPVIQGFVQIENCKVEIGCDFMGNENVVSSHENFKLILISRRSRHRAGTRYKRRGVDEEGNCANYVETEQILVYQKHKFSFVQIRGSVPVFWSQPGYKYRPPPRLDKGPAETQVVFEKHFQREIETYGPICIVNLVEQTGKEKTVWDAYTNHVLAYNDPMITYATFDFHEYCRGMRFENVSYLIASLAEVVRNMCYCWTDEEGLICLQNGVFRVNCIDCLDRTNVVQTALAKFVLEIQMTKLGLMVPEGQIAQPVRNTFQLLWANNGDIISKQYTGTNALKGDYTRTGERKFTGLMKDGMNSANRYWRVHLLDSYRQAALDLSQGKEVEAIDSLNRLTNNIALASGDLVTLATALLPKNSSEVVKQIPIASEIVLSNAIFHVVRYYLSRFKDAYRQASIDMMCGNDISEEIFNTEQKGDEEDSTATAEHVKLLIEDSKKLLINDPELILGGWGLINADLVTGDPSETDMDSILILTKDAYYVADYDEQVDRVTKYQKVSLKDVTCIELGPNIVQPSNVSSMFKFNKAPVVEQFCIRIHYVVAGEEGYFHMFRSTNLRFFNNMTVVIKSTEEMLESLKAICETFLVAFEISHLPPVMYIQGKPMEKQKSKLLEPDASCRLGSYLDLGLTQGLTRNISESQLVSFRSAGTKALNNITQQFSKINRLGQNLRKNPNQWMNKTKNLMKGYIICFTPPQPSPPIVSIETHQNSQMESRRSSSDSMDSLVKPHLRVRHIHWPNVGILMKNENPKSKFACLRPAAPNDSPSRYINVEVVVPKRPFLHARTDMAFDEKKLTLSLKTYKESLTTKQDEEKDKLSPPKTLKINRKLSRSSNEIEEAKRMAVNLTQDHRSNSEKNLNFNMVSSQSENALKSFRANIANVITSPAAVTKDMLLPFSKLAKGVHSLGANLDPRKLKGIHVGEPTYRMTEYHMEEIKKLEERWKNCNVRLIAL</sequence>
<dbReference type="PANTHER" id="PTHR45662:SF8">
    <property type="entry name" value="PHOSPHATIDYLINOSITIDE PHOSPHATASE SAC2"/>
    <property type="match status" value="1"/>
</dbReference>
<dbReference type="Pfam" id="PF02383">
    <property type="entry name" value="Syja_N"/>
    <property type="match status" value="1"/>
</dbReference>
<dbReference type="InterPro" id="IPR034753">
    <property type="entry name" value="hSac2"/>
</dbReference>
<evidence type="ECO:0000259" key="1">
    <source>
        <dbReference type="PROSITE" id="PS50275"/>
    </source>
</evidence>
<reference evidence="3 4" key="1">
    <citation type="submission" date="2023-09" db="EMBL/GenBank/DDBJ databases">
        <title>Genomes of two closely related lineages of the louse Polyplax serrata with different host specificities.</title>
        <authorList>
            <person name="Martinu J."/>
            <person name="Tarabai H."/>
            <person name="Stefka J."/>
            <person name="Hypsa V."/>
        </authorList>
    </citation>
    <scope>NUCLEOTIDE SEQUENCE [LARGE SCALE GENOMIC DNA]</scope>
    <source>
        <strain evidence="3">98ZLc_SE</strain>
    </source>
</reference>
<evidence type="ECO:0000259" key="2">
    <source>
        <dbReference type="PROSITE" id="PS51791"/>
    </source>
</evidence>
<protein>
    <recommendedName>
        <fullName evidence="5">Phosphatidylinositide phosphatase SAC2</fullName>
    </recommendedName>
</protein>
<evidence type="ECO:0000313" key="3">
    <source>
        <dbReference type="EMBL" id="KAK6622466.1"/>
    </source>
</evidence>